<feature type="compositionally biased region" description="Basic and acidic residues" evidence="1">
    <location>
        <begin position="62"/>
        <end position="73"/>
    </location>
</feature>
<keyword evidence="3" id="KW-1185">Reference proteome</keyword>
<accession>B9STB8</accession>
<reference evidence="3" key="1">
    <citation type="journal article" date="2010" name="Nat. Biotechnol.">
        <title>Draft genome sequence of the oilseed species Ricinus communis.</title>
        <authorList>
            <person name="Chan A.P."/>
            <person name="Crabtree J."/>
            <person name="Zhao Q."/>
            <person name="Lorenzi H."/>
            <person name="Orvis J."/>
            <person name="Puiu D."/>
            <person name="Melake-Berhan A."/>
            <person name="Jones K.M."/>
            <person name="Redman J."/>
            <person name="Chen G."/>
            <person name="Cahoon E.B."/>
            <person name="Gedil M."/>
            <person name="Stanke M."/>
            <person name="Haas B.J."/>
            <person name="Wortman J.R."/>
            <person name="Fraser-Liggett C.M."/>
            <person name="Ravel J."/>
            <person name="Rabinowicz P.D."/>
        </authorList>
    </citation>
    <scope>NUCLEOTIDE SEQUENCE [LARGE SCALE GENOMIC DNA]</scope>
    <source>
        <strain evidence="3">cv. Hale</strain>
    </source>
</reference>
<dbReference type="AlphaFoldDB" id="B9STB8"/>
<sequence length="112" mass="11980">MKDASRHVSKGRSFPLKKGSVPFEALEKTIKISLITISRPVVVVVGIPTRPPECLLGSGRSHAADRRGGRSESPEAATASSLPCFQAELPGELSLRLLSALPSQADRRSSFQ</sequence>
<dbReference type="InParanoid" id="B9STB8"/>
<proteinExistence type="predicted"/>
<gene>
    <name evidence="2" type="ORF">RCOM_0432640</name>
</gene>
<evidence type="ECO:0000313" key="2">
    <source>
        <dbReference type="EMBL" id="EEF33150.1"/>
    </source>
</evidence>
<dbReference type="EMBL" id="EQ974126">
    <property type="protein sequence ID" value="EEF33150.1"/>
    <property type="molecule type" value="Genomic_DNA"/>
</dbReference>
<evidence type="ECO:0000256" key="1">
    <source>
        <dbReference type="SAM" id="MobiDB-lite"/>
    </source>
</evidence>
<name>B9STB8_RICCO</name>
<dbReference type="Proteomes" id="UP000008311">
    <property type="component" value="Unassembled WGS sequence"/>
</dbReference>
<organism evidence="2 3">
    <name type="scientific">Ricinus communis</name>
    <name type="common">Castor bean</name>
    <dbReference type="NCBI Taxonomy" id="3988"/>
    <lineage>
        <taxon>Eukaryota</taxon>
        <taxon>Viridiplantae</taxon>
        <taxon>Streptophyta</taxon>
        <taxon>Embryophyta</taxon>
        <taxon>Tracheophyta</taxon>
        <taxon>Spermatophyta</taxon>
        <taxon>Magnoliopsida</taxon>
        <taxon>eudicotyledons</taxon>
        <taxon>Gunneridae</taxon>
        <taxon>Pentapetalae</taxon>
        <taxon>rosids</taxon>
        <taxon>fabids</taxon>
        <taxon>Malpighiales</taxon>
        <taxon>Euphorbiaceae</taxon>
        <taxon>Acalyphoideae</taxon>
        <taxon>Acalypheae</taxon>
        <taxon>Ricinus</taxon>
    </lineage>
</organism>
<evidence type="ECO:0000313" key="3">
    <source>
        <dbReference type="Proteomes" id="UP000008311"/>
    </source>
</evidence>
<protein>
    <submittedName>
        <fullName evidence="2">Uncharacterized protein</fullName>
    </submittedName>
</protein>
<feature type="region of interest" description="Disordered" evidence="1">
    <location>
        <begin position="51"/>
        <end position="81"/>
    </location>
</feature>